<evidence type="ECO:0000313" key="1">
    <source>
        <dbReference type="EMBL" id="JAH79683.1"/>
    </source>
</evidence>
<dbReference type="EMBL" id="GBXM01028894">
    <property type="protein sequence ID" value="JAH79683.1"/>
    <property type="molecule type" value="Transcribed_RNA"/>
</dbReference>
<organism evidence="1">
    <name type="scientific">Anguilla anguilla</name>
    <name type="common">European freshwater eel</name>
    <name type="synonym">Muraena anguilla</name>
    <dbReference type="NCBI Taxonomy" id="7936"/>
    <lineage>
        <taxon>Eukaryota</taxon>
        <taxon>Metazoa</taxon>
        <taxon>Chordata</taxon>
        <taxon>Craniata</taxon>
        <taxon>Vertebrata</taxon>
        <taxon>Euteleostomi</taxon>
        <taxon>Actinopterygii</taxon>
        <taxon>Neopterygii</taxon>
        <taxon>Teleostei</taxon>
        <taxon>Anguilliformes</taxon>
        <taxon>Anguillidae</taxon>
        <taxon>Anguilla</taxon>
    </lineage>
</organism>
<reference evidence="1" key="2">
    <citation type="journal article" date="2015" name="Fish Shellfish Immunol.">
        <title>Early steps in the European eel (Anguilla anguilla)-Vibrio vulnificus interaction in the gills: Role of the RtxA13 toxin.</title>
        <authorList>
            <person name="Callol A."/>
            <person name="Pajuelo D."/>
            <person name="Ebbesson L."/>
            <person name="Teles M."/>
            <person name="MacKenzie S."/>
            <person name="Amaro C."/>
        </authorList>
    </citation>
    <scope>NUCLEOTIDE SEQUENCE</scope>
</reference>
<reference evidence="1" key="1">
    <citation type="submission" date="2014-11" db="EMBL/GenBank/DDBJ databases">
        <authorList>
            <person name="Amaro Gonzalez C."/>
        </authorList>
    </citation>
    <scope>NUCLEOTIDE SEQUENCE</scope>
</reference>
<protein>
    <submittedName>
        <fullName evidence="1">Uncharacterized protein</fullName>
    </submittedName>
</protein>
<sequence length="35" mass="4058">MGMGGERLKEKTMDGYFKINTQDSSVFFVFFSFLV</sequence>
<proteinExistence type="predicted"/>
<accession>A0A0E9VQX5</accession>
<dbReference type="AlphaFoldDB" id="A0A0E9VQX5"/>
<name>A0A0E9VQX5_ANGAN</name>